<name>A0A9D9NDB4_9SPIO</name>
<dbReference type="SUPFAM" id="SSF51306">
    <property type="entry name" value="LexA/Signal peptidase"/>
    <property type="match status" value="1"/>
</dbReference>
<dbReference type="InterPro" id="IPR006199">
    <property type="entry name" value="LexA_DNA-bd_dom"/>
</dbReference>
<dbReference type="SUPFAM" id="SSF46785">
    <property type="entry name" value="Winged helix' DNA-binding domain"/>
    <property type="match status" value="1"/>
</dbReference>
<feature type="domain" description="Peptidase S24/S26A/S26B/S26C" evidence="1">
    <location>
        <begin position="101"/>
        <end position="195"/>
    </location>
</feature>
<dbReference type="Gene3D" id="1.10.10.10">
    <property type="entry name" value="Winged helix-like DNA-binding domain superfamily/Winged helix DNA-binding domain"/>
    <property type="match status" value="1"/>
</dbReference>
<dbReference type="InterPro" id="IPR036388">
    <property type="entry name" value="WH-like_DNA-bd_sf"/>
</dbReference>
<evidence type="ECO:0000259" key="1">
    <source>
        <dbReference type="Pfam" id="PF00717"/>
    </source>
</evidence>
<dbReference type="PANTHER" id="PTHR33516">
    <property type="entry name" value="LEXA REPRESSOR"/>
    <property type="match status" value="1"/>
</dbReference>
<dbReference type="GO" id="GO:0004252">
    <property type="term" value="F:serine-type endopeptidase activity"/>
    <property type="evidence" value="ECO:0007669"/>
    <property type="project" value="InterPro"/>
</dbReference>
<accession>A0A9D9NDB4</accession>
<evidence type="ECO:0000259" key="2">
    <source>
        <dbReference type="Pfam" id="PF01726"/>
    </source>
</evidence>
<dbReference type="Proteomes" id="UP000810292">
    <property type="component" value="Unassembled WGS sequence"/>
</dbReference>
<dbReference type="Pfam" id="PF01726">
    <property type="entry name" value="LexA_DNA_bind"/>
    <property type="match status" value="1"/>
</dbReference>
<dbReference type="InterPro" id="IPR039418">
    <property type="entry name" value="LexA-like"/>
</dbReference>
<gene>
    <name evidence="3" type="ORF">IAA72_07470</name>
</gene>
<dbReference type="Gene3D" id="2.10.109.10">
    <property type="entry name" value="Umud Fragment, subunit A"/>
    <property type="match status" value="1"/>
</dbReference>
<dbReference type="GO" id="GO:0006508">
    <property type="term" value="P:proteolysis"/>
    <property type="evidence" value="ECO:0007669"/>
    <property type="project" value="InterPro"/>
</dbReference>
<reference evidence="3" key="2">
    <citation type="journal article" date="2021" name="PeerJ">
        <title>Extensive microbial diversity within the chicken gut microbiome revealed by metagenomics and culture.</title>
        <authorList>
            <person name="Gilroy R."/>
            <person name="Ravi A."/>
            <person name="Getino M."/>
            <person name="Pursley I."/>
            <person name="Horton D.L."/>
            <person name="Alikhan N.F."/>
            <person name="Baker D."/>
            <person name="Gharbi K."/>
            <person name="Hall N."/>
            <person name="Watson M."/>
            <person name="Adriaenssens E.M."/>
            <person name="Foster-Nyarko E."/>
            <person name="Jarju S."/>
            <person name="Secka A."/>
            <person name="Antonio M."/>
            <person name="Oren A."/>
            <person name="Chaudhuri R.R."/>
            <person name="La Ragione R."/>
            <person name="Hildebrand F."/>
            <person name="Pallen M.J."/>
        </authorList>
    </citation>
    <scope>NUCLEOTIDE SEQUENCE</scope>
    <source>
        <strain evidence="3">14700</strain>
    </source>
</reference>
<dbReference type="EMBL" id="JADIMF010000122">
    <property type="protein sequence ID" value="MBO8469607.1"/>
    <property type="molecule type" value="Genomic_DNA"/>
</dbReference>
<evidence type="ECO:0000313" key="4">
    <source>
        <dbReference type="Proteomes" id="UP000810292"/>
    </source>
</evidence>
<dbReference type="Pfam" id="PF00717">
    <property type="entry name" value="Peptidase_S24"/>
    <property type="match status" value="1"/>
</dbReference>
<protein>
    <recommendedName>
        <fullName evidence="5">Repressor LexA</fullName>
    </recommendedName>
</protein>
<dbReference type="InterPro" id="IPR050077">
    <property type="entry name" value="LexA_repressor"/>
</dbReference>
<evidence type="ECO:0008006" key="5">
    <source>
        <dbReference type="Google" id="ProtNLM"/>
    </source>
</evidence>
<dbReference type="PANTHER" id="PTHR33516:SF2">
    <property type="entry name" value="LEXA REPRESSOR-RELATED"/>
    <property type="match status" value="1"/>
</dbReference>
<evidence type="ECO:0000313" key="3">
    <source>
        <dbReference type="EMBL" id="MBO8469607.1"/>
    </source>
</evidence>
<proteinExistence type="predicted"/>
<feature type="domain" description="LexA repressor DNA-binding" evidence="2">
    <location>
        <begin position="1"/>
        <end position="61"/>
    </location>
</feature>
<sequence>MKDITDRQKQILDFISLYIYTNGRSPSLREIGEAFGFSHIAARDAVATLVRKGYLEKIDNGLRSLTFPLNERLKRENNAVPFYQAEPSYAVLSAGTEERIFIPRTKKAAFTFKVTSESMRNGGILPGDFAVMADADIAKADGDIVLASLGDDEMIPELRRLRRIGNGYALLIPDNDTMGVIKAAESSLRILGRLISIRRDYH</sequence>
<dbReference type="InterPro" id="IPR036286">
    <property type="entry name" value="LexA/Signal_pep-like_sf"/>
</dbReference>
<organism evidence="3 4">
    <name type="scientific">Candidatus Ornithospirochaeta stercoravium</name>
    <dbReference type="NCBI Taxonomy" id="2840897"/>
    <lineage>
        <taxon>Bacteria</taxon>
        <taxon>Pseudomonadati</taxon>
        <taxon>Spirochaetota</taxon>
        <taxon>Spirochaetia</taxon>
        <taxon>Spirochaetales</taxon>
        <taxon>Spirochaetaceae</taxon>
        <taxon>Spirochaetaceae incertae sedis</taxon>
        <taxon>Candidatus Ornithospirochaeta</taxon>
    </lineage>
</organism>
<reference evidence="3" key="1">
    <citation type="submission" date="2020-10" db="EMBL/GenBank/DDBJ databases">
        <authorList>
            <person name="Gilroy R."/>
        </authorList>
    </citation>
    <scope>NUCLEOTIDE SEQUENCE</scope>
    <source>
        <strain evidence="3">14700</strain>
    </source>
</reference>
<dbReference type="InterPro" id="IPR015927">
    <property type="entry name" value="Peptidase_S24_S26A/B/C"/>
</dbReference>
<dbReference type="AlphaFoldDB" id="A0A9D9NDB4"/>
<comment type="caution">
    <text evidence="3">The sequence shown here is derived from an EMBL/GenBank/DDBJ whole genome shotgun (WGS) entry which is preliminary data.</text>
</comment>
<dbReference type="InterPro" id="IPR036390">
    <property type="entry name" value="WH_DNA-bd_sf"/>
</dbReference>
<dbReference type="CDD" id="cd06529">
    <property type="entry name" value="S24_LexA-like"/>
    <property type="match status" value="1"/>
</dbReference>